<protein>
    <submittedName>
        <fullName evidence="1">Putative tail protein</fullName>
    </submittedName>
</protein>
<reference evidence="1" key="1">
    <citation type="submission" date="2020-03" db="EMBL/GenBank/DDBJ databases">
        <title>The deep terrestrial virosphere.</title>
        <authorList>
            <person name="Holmfeldt K."/>
            <person name="Nilsson E."/>
            <person name="Simone D."/>
            <person name="Lopez-Fernandez M."/>
            <person name="Wu X."/>
            <person name="de Brujin I."/>
            <person name="Lundin D."/>
            <person name="Andersson A."/>
            <person name="Bertilsson S."/>
            <person name="Dopson M."/>
        </authorList>
    </citation>
    <scope>NUCLEOTIDE SEQUENCE</scope>
    <source>
        <strain evidence="1">MM415B03583</strain>
    </source>
</reference>
<gene>
    <name evidence="1" type="ORF">MM415B03583_0004</name>
</gene>
<name>A0A6M3LBI8_9ZZZZ</name>
<proteinExistence type="predicted"/>
<sequence length="258" mass="28888">MLDVDSVDDDQLLLDTMEDASRFLDTATGRFFYPRILTRYYDHDEPYLLRNIGDLLTVTTLTTDNDATTIPAAGYFTMCGGDYNSQPYNRIAIKRGSGYEFGWSDTPQKANKITGVFGYHEDYAASYRNSGGTVQSDPLSAAGTSLTVGNGYRFEAGQTIRIESEWLYVSAVSGNVLTVERGMNGSTAAEHVQDTTIYIYEPMRDVQRVALRFAIWLYKQRSAPLSFEIQTGADGTVVIPQNAPPEVHRFVKMYRRSL</sequence>
<dbReference type="EMBL" id="MT142934">
    <property type="protein sequence ID" value="QJA90744.1"/>
    <property type="molecule type" value="Genomic_DNA"/>
</dbReference>
<organism evidence="1">
    <name type="scientific">viral metagenome</name>
    <dbReference type="NCBI Taxonomy" id="1070528"/>
    <lineage>
        <taxon>unclassified sequences</taxon>
        <taxon>metagenomes</taxon>
        <taxon>organismal metagenomes</taxon>
    </lineage>
</organism>
<accession>A0A6M3LBI8</accession>
<evidence type="ECO:0000313" key="1">
    <source>
        <dbReference type="EMBL" id="QJA90744.1"/>
    </source>
</evidence>
<dbReference type="AlphaFoldDB" id="A0A6M3LBI8"/>